<reference evidence="11 12" key="1">
    <citation type="journal article" date="2020" name="Mol. Biol. Evol.">
        <title>Interspecific Gene Flow and the Evolution of Specialization in Black and White Rhinoceros.</title>
        <authorList>
            <person name="Moodley Y."/>
            <person name="Westbury M.V."/>
            <person name="Russo I.M."/>
            <person name="Gopalakrishnan S."/>
            <person name="Rakotoarivelo A."/>
            <person name="Olsen R.A."/>
            <person name="Prost S."/>
            <person name="Tunstall T."/>
            <person name="Ryder O.A."/>
            <person name="Dalen L."/>
            <person name="Bruford M.W."/>
        </authorList>
    </citation>
    <scope>NUCLEOTIDE SEQUENCE [LARGE SCALE GENOMIC DNA]</scope>
    <source>
        <strain evidence="11">SBR-YM</strain>
        <tissue evidence="11">Skin</tissue>
    </source>
</reference>
<dbReference type="CDD" id="cd00086">
    <property type="entry name" value="homeodomain"/>
    <property type="match status" value="1"/>
</dbReference>
<dbReference type="InterPro" id="IPR009057">
    <property type="entry name" value="Homeodomain-like_sf"/>
</dbReference>
<feature type="DNA-binding region" description="Homeobox" evidence="7">
    <location>
        <begin position="112"/>
        <end position="171"/>
    </location>
</feature>
<sequence>MATAGRLGFTVRRLLDLPEQDAQHLRRREPELRAPGPGATWLEAERGHYPFGAPSGRRLGASRRAEGPASHQAVSALPPPASDESSPETSPPGSSQRPSARRASPGSEAEKRKKRRVLFSKAQTLELERRFRQQRYLSAPEREQLARLLRLTPTQVKIWFQNHRYKLKRARAPGAPESPDLAAADDLRAAPGLLRRVVVPVLVRDGQPCGGSGEVGTGAAQDKSGPSPASACPLPGYAAFGPGAALGLFPAYQHLAPPALVSWNW</sequence>
<dbReference type="SMART" id="SM00389">
    <property type="entry name" value="HOX"/>
    <property type="match status" value="1"/>
</dbReference>
<comment type="similarity">
    <text evidence="2">Belongs to the NK-2 homeobox family.</text>
</comment>
<comment type="subcellular location">
    <subcellularLocation>
        <location evidence="1 7 8">Nucleus</location>
    </subcellularLocation>
</comment>
<keyword evidence="4 7" id="KW-0238">DNA-binding</keyword>
<evidence type="ECO:0000256" key="1">
    <source>
        <dbReference type="ARBA" id="ARBA00004123"/>
    </source>
</evidence>
<dbReference type="PROSITE" id="PS00027">
    <property type="entry name" value="HOMEOBOX_1"/>
    <property type="match status" value="1"/>
</dbReference>
<dbReference type="PANTHER" id="PTHR24340">
    <property type="entry name" value="HOMEOBOX PROTEIN NKX"/>
    <property type="match status" value="1"/>
</dbReference>
<dbReference type="Gene3D" id="1.10.10.60">
    <property type="entry name" value="Homeodomain-like"/>
    <property type="match status" value="1"/>
</dbReference>
<evidence type="ECO:0000256" key="4">
    <source>
        <dbReference type="ARBA" id="ARBA00023125"/>
    </source>
</evidence>
<dbReference type="InterPro" id="IPR017970">
    <property type="entry name" value="Homeobox_CS"/>
</dbReference>
<dbReference type="PRINTS" id="PR00024">
    <property type="entry name" value="HOMEOBOX"/>
</dbReference>
<dbReference type="PANTHER" id="PTHR24340:SF27">
    <property type="entry name" value="HOMEOBOX PROTEIN NKX-2.8"/>
    <property type="match status" value="1"/>
</dbReference>
<dbReference type="InterPro" id="IPR050394">
    <property type="entry name" value="Homeobox_NK-like"/>
</dbReference>
<evidence type="ECO:0000313" key="12">
    <source>
        <dbReference type="Proteomes" id="UP000551758"/>
    </source>
</evidence>
<dbReference type="GO" id="GO:0000981">
    <property type="term" value="F:DNA-binding transcription factor activity, RNA polymerase II-specific"/>
    <property type="evidence" value="ECO:0007669"/>
    <property type="project" value="InterPro"/>
</dbReference>
<evidence type="ECO:0000256" key="6">
    <source>
        <dbReference type="ARBA" id="ARBA00023242"/>
    </source>
</evidence>
<keyword evidence="12" id="KW-1185">Reference proteome</keyword>
<feature type="domain" description="Homeobox" evidence="10">
    <location>
        <begin position="110"/>
        <end position="170"/>
    </location>
</feature>
<evidence type="ECO:0000256" key="9">
    <source>
        <dbReference type="SAM" id="MobiDB-lite"/>
    </source>
</evidence>
<evidence type="ECO:0000256" key="7">
    <source>
        <dbReference type="PROSITE-ProRule" id="PRU00108"/>
    </source>
</evidence>
<keyword evidence="3" id="KW-0217">Developmental protein</keyword>
<proteinExistence type="inferred from homology"/>
<evidence type="ECO:0000259" key="10">
    <source>
        <dbReference type="PROSITE" id="PS50071"/>
    </source>
</evidence>
<organism evidence="11 12">
    <name type="scientific">Diceros bicornis minor</name>
    <name type="common">South-central black rhinoceros</name>
    <dbReference type="NCBI Taxonomy" id="77932"/>
    <lineage>
        <taxon>Eukaryota</taxon>
        <taxon>Metazoa</taxon>
        <taxon>Chordata</taxon>
        <taxon>Craniata</taxon>
        <taxon>Vertebrata</taxon>
        <taxon>Euteleostomi</taxon>
        <taxon>Mammalia</taxon>
        <taxon>Eutheria</taxon>
        <taxon>Laurasiatheria</taxon>
        <taxon>Perissodactyla</taxon>
        <taxon>Rhinocerotidae</taxon>
        <taxon>Diceros</taxon>
    </lineage>
</organism>
<feature type="compositionally biased region" description="Low complexity" evidence="9">
    <location>
        <begin position="82"/>
        <end position="107"/>
    </location>
</feature>
<gene>
    <name evidence="11" type="ORF">HPG69_002280</name>
</gene>
<dbReference type="GO" id="GO:0005634">
    <property type="term" value="C:nucleus"/>
    <property type="evidence" value="ECO:0007669"/>
    <property type="project" value="UniProtKB-SubCell"/>
</dbReference>
<dbReference type="Proteomes" id="UP000551758">
    <property type="component" value="Unassembled WGS sequence"/>
</dbReference>
<comment type="caution">
    <text evidence="11">The sequence shown here is derived from an EMBL/GenBank/DDBJ whole genome shotgun (WGS) entry which is preliminary data.</text>
</comment>
<dbReference type="AlphaFoldDB" id="A0A7J7FCR8"/>
<name>A0A7J7FCR8_DICBM</name>
<evidence type="ECO:0000256" key="2">
    <source>
        <dbReference type="ARBA" id="ARBA00005661"/>
    </source>
</evidence>
<dbReference type="GO" id="GO:0030154">
    <property type="term" value="P:cell differentiation"/>
    <property type="evidence" value="ECO:0007669"/>
    <property type="project" value="TreeGrafter"/>
</dbReference>
<feature type="region of interest" description="Disordered" evidence="9">
    <location>
        <begin position="17"/>
        <end position="116"/>
    </location>
</feature>
<dbReference type="PROSITE" id="PS50071">
    <property type="entry name" value="HOMEOBOX_2"/>
    <property type="match status" value="1"/>
</dbReference>
<evidence type="ECO:0000256" key="8">
    <source>
        <dbReference type="RuleBase" id="RU000682"/>
    </source>
</evidence>
<dbReference type="FunFam" id="1.10.10.60:FF:000101">
    <property type="entry name" value="NK2 homeobox 8"/>
    <property type="match status" value="1"/>
</dbReference>
<accession>A0A7J7FCR8</accession>
<dbReference type="InterPro" id="IPR020479">
    <property type="entry name" value="HD_metazoa"/>
</dbReference>
<evidence type="ECO:0000256" key="5">
    <source>
        <dbReference type="ARBA" id="ARBA00023155"/>
    </source>
</evidence>
<protein>
    <recommendedName>
        <fullName evidence="10">Homeobox domain-containing protein</fullName>
    </recommendedName>
</protein>
<evidence type="ECO:0000256" key="3">
    <source>
        <dbReference type="ARBA" id="ARBA00022473"/>
    </source>
</evidence>
<keyword evidence="6 7" id="KW-0539">Nucleus</keyword>
<dbReference type="SUPFAM" id="SSF46689">
    <property type="entry name" value="Homeodomain-like"/>
    <property type="match status" value="1"/>
</dbReference>
<dbReference type="InterPro" id="IPR001356">
    <property type="entry name" value="HD"/>
</dbReference>
<keyword evidence="5 7" id="KW-0371">Homeobox</keyword>
<feature type="compositionally biased region" description="Basic and acidic residues" evidence="9">
    <location>
        <begin position="17"/>
        <end position="32"/>
    </location>
</feature>
<dbReference type="Pfam" id="PF00046">
    <property type="entry name" value="Homeodomain"/>
    <property type="match status" value="1"/>
</dbReference>
<dbReference type="GO" id="GO:0000978">
    <property type="term" value="F:RNA polymerase II cis-regulatory region sequence-specific DNA binding"/>
    <property type="evidence" value="ECO:0007669"/>
    <property type="project" value="TreeGrafter"/>
</dbReference>
<dbReference type="EMBL" id="JACDTQ010000812">
    <property type="protein sequence ID" value="KAF5925829.1"/>
    <property type="molecule type" value="Genomic_DNA"/>
</dbReference>
<evidence type="ECO:0000313" key="11">
    <source>
        <dbReference type="EMBL" id="KAF5925829.1"/>
    </source>
</evidence>